<dbReference type="EMBL" id="JAZDRP010000002">
    <property type="protein sequence ID" value="MEE2525328.1"/>
    <property type="molecule type" value="Genomic_DNA"/>
</dbReference>
<dbReference type="PANTHER" id="PTHR31435:SF9">
    <property type="entry name" value="PROTEIN NATD1"/>
    <property type="match status" value="1"/>
</dbReference>
<keyword evidence="3" id="KW-1185">Reference proteome</keyword>
<organism evidence="2 3">
    <name type="scientific">Hyphobacterium lacteum</name>
    <dbReference type="NCBI Taxonomy" id="3116575"/>
    <lineage>
        <taxon>Bacteria</taxon>
        <taxon>Pseudomonadati</taxon>
        <taxon>Pseudomonadota</taxon>
        <taxon>Alphaproteobacteria</taxon>
        <taxon>Maricaulales</taxon>
        <taxon>Maricaulaceae</taxon>
        <taxon>Hyphobacterium</taxon>
    </lineage>
</organism>
<dbReference type="SUPFAM" id="SSF55729">
    <property type="entry name" value="Acyl-CoA N-acyltransferases (Nat)"/>
    <property type="match status" value="1"/>
</dbReference>
<dbReference type="Gene3D" id="3.40.630.30">
    <property type="match status" value="1"/>
</dbReference>
<name>A0ABU7LN59_9PROT</name>
<dbReference type="InterPro" id="IPR031165">
    <property type="entry name" value="GNAT_YJDJ"/>
</dbReference>
<dbReference type="EC" id="2.3.1.-" evidence="2"/>
<dbReference type="PANTHER" id="PTHR31435">
    <property type="entry name" value="PROTEIN NATD1"/>
    <property type="match status" value="1"/>
</dbReference>
<protein>
    <submittedName>
        <fullName evidence="2">GNAT family N-acetyltransferase</fullName>
        <ecNumber evidence="2">2.3.1.-</ecNumber>
    </submittedName>
</protein>
<dbReference type="InterPro" id="IPR045057">
    <property type="entry name" value="Gcn5-rel_NAT"/>
</dbReference>
<evidence type="ECO:0000259" key="1">
    <source>
        <dbReference type="PROSITE" id="PS51729"/>
    </source>
</evidence>
<gene>
    <name evidence="2" type="ORF">V0U79_03045</name>
</gene>
<keyword evidence="2" id="KW-0808">Transferase</keyword>
<dbReference type="GO" id="GO:0016746">
    <property type="term" value="F:acyltransferase activity"/>
    <property type="evidence" value="ECO:0007669"/>
    <property type="project" value="UniProtKB-KW"/>
</dbReference>
<accession>A0ABU7LN59</accession>
<dbReference type="PROSITE" id="PS51729">
    <property type="entry name" value="GNAT_YJDJ"/>
    <property type="match status" value="1"/>
</dbReference>
<evidence type="ECO:0000313" key="2">
    <source>
        <dbReference type="EMBL" id="MEE2525328.1"/>
    </source>
</evidence>
<dbReference type="InterPro" id="IPR016181">
    <property type="entry name" value="Acyl_CoA_acyltransferase"/>
</dbReference>
<proteinExistence type="predicted"/>
<dbReference type="Pfam" id="PF14542">
    <property type="entry name" value="Acetyltransf_CG"/>
    <property type="match status" value="1"/>
</dbReference>
<comment type="caution">
    <text evidence="2">The sequence shown here is derived from an EMBL/GenBank/DDBJ whole genome shotgun (WGS) entry which is preliminary data.</text>
</comment>
<dbReference type="Proteomes" id="UP001354971">
    <property type="component" value="Unassembled WGS sequence"/>
</dbReference>
<keyword evidence="2" id="KW-0012">Acyltransferase</keyword>
<reference evidence="2 3" key="1">
    <citation type="submission" date="2024-01" db="EMBL/GenBank/DDBJ databases">
        <title>Hyphobacterium bacterium isolated from marine sediment.</title>
        <authorList>
            <person name="Zhao S."/>
        </authorList>
    </citation>
    <scope>NUCLEOTIDE SEQUENCE [LARGE SCALE GENOMIC DNA]</scope>
    <source>
        <strain evidence="3">HN65</strain>
    </source>
</reference>
<feature type="domain" description="N-acetyltransferase" evidence="1">
    <location>
        <begin position="12"/>
        <end position="99"/>
    </location>
</feature>
<sequence>MKPAENHPVRHESSDGGGRFVIDLGMGVFAELLYRTRPGNVWDAYRTYVPEASEGQGLASQLATALVDAAKAEGVKIKPACSYIAAWAKRHMEHADLFV</sequence>
<dbReference type="RefSeq" id="WP_330197991.1">
    <property type="nucleotide sequence ID" value="NZ_JAZDRP010000002.1"/>
</dbReference>
<evidence type="ECO:0000313" key="3">
    <source>
        <dbReference type="Proteomes" id="UP001354971"/>
    </source>
</evidence>